<dbReference type="GeneID" id="70134151"/>
<keyword evidence="4 7" id="KW-0479">Metal-binding</keyword>
<evidence type="ECO:0000256" key="6">
    <source>
        <dbReference type="ARBA" id="ARBA00023033"/>
    </source>
</evidence>
<proteinExistence type="inferred from homology"/>
<evidence type="ECO:0000256" key="8">
    <source>
        <dbReference type="SAM" id="Phobius"/>
    </source>
</evidence>
<dbReference type="PANTHER" id="PTHR24305:SF232">
    <property type="entry name" value="P450, PUTATIVE (EUROFUNG)-RELATED"/>
    <property type="match status" value="1"/>
</dbReference>
<keyword evidence="5 7" id="KW-0408">Iron</keyword>
<dbReference type="Gene3D" id="1.10.630.10">
    <property type="entry name" value="Cytochrome P450"/>
    <property type="match status" value="1"/>
</dbReference>
<dbReference type="AlphaFoldDB" id="A0A9P8UBP3"/>
<evidence type="ECO:0000313" key="10">
    <source>
        <dbReference type="Proteomes" id="UP000758603"/>
    </source>
</evidence>
<evidence type="ECO:0000256" key="2">
    <source>
        <dbReference type="ARBA" id="ARBA00010617"/>
    </source>
</evidence>
<accession>A0A9P8UBP3</accession>
<evidence type="ECO:0000256" key="5">
    <source>
        <dbReference type="ARBA" id="ARBA00023004"/>
    </source>
</evidence>
<keyword evidence="3 7" id="KW-0349">Heme</keyword>
<sequence length="538" mass="60423">MLDFLICSIVRSDRTNSAKHSSWQRTADAELSSPITVGLTLVIFLLLLVLILCYNRFRGHLHSIPGPFINSISSLPRLWSVWKGTSHLEDVELHKKYGKIVRVSPTIVSVCDLTFFESIYGISSHFYKAGFYEACRFYDEEGLIPDPLVLADKDMHTRMKRNAANAYSLQALIQIEPLVDQVLKSLLDRFDEIYVSQRKTCDLGQYMLYFAMDAIFTITFGKNLDFVRKGDTKKLCHQVRSGLPYIACVGQIPWAHKFLLGNPLVAKFLDGPSDSLAGEIMAMAVDQRAAAEKKINEDDDPSAPCTFLMRLLRNQSKSPASLTDREINSHTFGNILAGGDTTSTAVKAILYYLIRNPESMNRLVAKLREAGLDSKGSIVSYSDASKIPYLSAVIREAMRLHPSVGMILPRGVPPGGAILLDEQGKRYHMGGGTEIGFNPWVMQRDPDIFSDPDSFKPERWIDTDASRLKSMNRAWIAFGAGRHSCSGQHISMLEMTKLIPSLVLKYEMEWEDGAPDIAVENYFFTMQSGLRVRLSRRQ</sequence>
<evidence type="ECO:0000256" key="7">
    <source>
        <dbReference type="PIRSR" id="PIRSR602403-1"/>
    </source>
</evidence>
<keyword evidence="8" id="KW-0472">Membrane</keyword>
<evidence type="ECO:0000256" key="3">
    <source>
        <dbReference type="ARBA" id="ARBA00022617"/>
    </source>
</evidence>
<dbReference type="GO" id="GO:0020037">
    <property type="term" value="F:heme binding"/>
    <property type="evidence" value="ECO:0007669"/>
    <property type="project" value="InterPro"/>
</dbReference>
<evidence type="ECO:0000313" key="9">
    <source>
        <dbReference type="EMBL" id="KAH6643351.1"/>
    </source>
</evidence>
<dbReference type="InterPro" id="IPR050121">
    <property type="entry name" value="Cytochrome_P450_monoxygenase"/>
</dbReference>
<evidence type="ECO:0000256" key="1">
    <source>
        <dbReference type="ARBA" id="ARBA00001971"/>
    </source>
</evidence>
<dbReference type="GO" id="GO:0004497">
    <property type="term" value="F:monooxygenase activity"/>
    <property type="evidence" value="ECO:0007669"/>
    <property type="project" value="UniProtKB-KW"/>
</dbReference>
<keyword evidence="8" id="KW-1133">Transmembrane helix</keyword>
<gene>
    <name evidence="9" type="ORF">BKA67DRAFT_596131</name>
</gene>
<keyword evidence="8" id="KW-0812">Transmembrane</keyword>
<dbReference type="Pfam" id="PF00067">
    <property type="entry name" value="p450"/>
    <property type="match status" value="1"/>
</dbReference>
<comment type="similarity">
    <text evidence="2">Belongs to the cytochrome P450 family.</text>
</comment>
<organism evidence="9 10">
    <name type="scientific">Truncatella angustata</name>
    <dbReference type="NCBI Taxonomy" id="152316"/>
    <lineage>
        <taxon>Eukaryota</taxon>
        <taxon>Fungi</taxon>
        <taxon>Dikarya</taxon>
        <taxon>Ascomycota</taxon>
        <taxon>Pezizomycotina</taxon>
        <taxon>Sordariomycetes</taxon>
        <taxon>Xylariomycetidae</taxon>
        <taxon>Amphisphaeriales</taxon>
        <taxon>Sporocadaceae</taxon>
        <taxon>Truncatella</taxon>
    </lineage>
</organism>
<dbReference type="EMBL" id="JAGPXC010000013">
    <property type="protein sequence ID" value="KAH6643351.1"/>
    <property type="molecule type" value="Genomic_DNA"/>
</dbReference>
<comment type="caution">
    <text evidence="9">The sequence shown here is derived from an EMBL/GenBank/DDBJ whole genome shotgun (WGS) entry which is preliminary data.</text>
</comment>
<dbReference type="PANTHER" id="PTHR24305">
    <property type="entry name" value="CYTOCHROME P450"/>
    <property type="match status" value="1"/>
</dbReference>
<dbReference type="InterPro" id="IPR036396">
    <property type="entry name" value="Cyt_P450_sf"/>
</dbReference>
<evidence type="ECO:0000256" key="4">
    <source>
        <dbReference type="ARBA" id="ARBA00022723"/>
    </source>
</evidence>
<dbReference type="OrthoDB" id="3934656at2759"/>
<keyword evidence="10" id="KW-1185">Reference proteome</keyword>
<dbReference type="GO" id="GO:0005506">
    <property type="term" value="F:iron ion binding"/>
    <property type="evidence" value="ECO:0007669"/>
    <property type="project" value="InterPro"/>
</dbReference>
<keyword evidence="6" id="KW-0503">Monooxygenase</keyword>
<comment type="cofactor">
    <cofactor evidence="1 7">
        <name>heme</name>
        <dbReference type="ChEBI" id="CHEBI:30413"/>
    </cofactor>
</comment>
<feature type="binding site" description="axial binding residue" evidence="7">
    <location>
        <position position="485"/>
    </location>
    <ligand>
        <name>heme</name>
        <dbReference type="ChEBI" id="CHEBI:30413"/>
    </ligand>
    <ligandPart>
        <name>Fe</name>
        <dbReference type="ChEBI" id="CHEBI:18248"/>
    </ligandPart>
</feature>
<dbReference type="RefSeq" id="XP_045951281.1">
    <property type="nucleotide sequence ID" value="XM_046105260.1"/>
</dbReference>
<protein>
    <submittedName>
        <fullName evidence="9">Cytochrome P450</fullName>
    </submittedName>
</protein>
<dbReference type="SUPFAM" id="SSF48264">
    <property type="entry name" value="Cytochrome P450"/>
    <property type="match status" value="1"/>
</dbReference>
<dbReference type="PRINTS" id="PR00465">
    <property type="entry name" value="EP450IV"/>
</dbReference>
<name>A0A9P8UBP3_9PEZI</name>
<dbReference type="GO" id="GO:0016705">
    <property type="term" value="F:oxidoreductase activity, acting on paired donors, with incorporation or reduction of molecular oxygen"/>
    <property type="evidence" value="ECO:0007669"/>
    <property type="project" value="InterPro"/>
</dbReference>
<dbReference type="PRINTS" id="PR00385">
    <property type="entry name" value="P450"/>
</dbReference>
<dbReference type="CDD" id="cd11060">
    <property type="entry name" value="CYP57A1-like"/>
    <property type="match status" value="1"/>
</dbReference>
<dbReference type="InterPro" id="IPR001128">
    <property type="entry name" value="Cyt_P450"/>
</dbReference>
<dbReference type="InterPro" id="IPR002403">
    <property type="entry name" value="Cyt_P450_E_grp-IV"/>
</dbReference>
<feature type="transmembrane region" description="Helical" evidence="8">
    <location>
        <begin position="35"/>
        <end position="54"/>
    </location>
</feature>
<dbReference type="Proteomes" id="UP000758603">
    <property type="component" value="Unassembled WGS sequence"/>
</dbReference>
<keyword evidence="6" id="KW-0560">Oxidoreductase</keyword>
<reference evidence="9" key="1">
    <citation type="journal article" date="2021" name="Nat. Commun.">
        <title>Genetic determinants of endophytism in the Arabidopsis root mycobiome.</title>
        <authorList>
            <person name="Mesny F."/>
            <person name="Miyauchi S."/>
            <person name="Thiergart T."/>
            <person name="Pickel B."/>
            <person name="Atanasova L."/>
            <person name="Karlsson M."/>
            <person name="Huettel B."/>
            <person name="Barry K.W."/>
            <person name="Haridas S."/>
            <person name="Chen C."/>
            <person name="Bauer D."/>
            <person name="Andreopoulos W."/>
            <person name="Pangilinan J."/>
            <person name="LaButti K."/>
            <person name="Riley R."/>
            <person name="Lipzen A."/>
            <person name="Clum A."/>
            <person name="Drula E."/>
            <person name="Henrissat B."/>
            <person name="Kohler A."/>
            <person name="Grigoriev I.V."/>
            <person name="Martin F.M."/>
            <person name="Hacquard S."/>
        </authorList>
    </citation>
    <scope>NUCLEOTIDE SEQUENCE</scope>
    <source>
        <strain evidence="9">MPI-SDFR-AT-0073</strain>
    </source>
</reference>